<evidence type="ECO:0000313" key="3">
    <source>
        <dbReference type="EMBL" id="GGB47054.1"/>
    </source>
</evidence>
<protein>
    <submittedName>
        <fullName evidence="3">HNH endonuclease</fullName>
    </submittedName>
</protein>
<sequence length="616" mass="66903">MSQVEQTVESEPDLSALGLPESLDDVDAAGLGEVVVRARRAGALMDWHRLRAMSEVFERLVAPYAEEDRRVYDAHTRAANEIAMMLGRSQAGVETELMDAAHLFAGLPHVAQCLHDGVIGGGHIRTIIARTALVGGQEYAPLVDQELAEALRRQGSWSLQRLRDVCDRIVFRHDPAAVRERRKASVEDRRVWAENAGDGMAVLHASMTAENVRVATARIDALASSVCESDPRRDGARRSDAVFALLSGDVFECQCDRGDECDATVPAPTMVQGAEAQVIIHVITEAATLEEPEPEPEAAEAAEAAAVEADSETAASAAEEPTATEGDRAESTLFDANATQSSTETRECRSTGSAEPVAAEPDSAEGPQPEPKTKTKTTTEPTTKRAYSPGHSGVGFMDGYGVISGDYVRELAKRAGAVIRPINPAGKPLLPHLPSDPYRPSTAMSLFIRIRDGYCTVPGCDKPAFAGDLDHVHEYDHDNPAAGGQTTAVGLATKCRMHHQMKTDGVFLDDQYIDENGKARQVFYTQNGATIHGYAESGDDLFPTLRDITFTNPEPDPQPPKHPPPQPNTPESPTRRRPRLADTHARRRQERERNRKALEGEQAGQDRRAVEDPPPY</sequence>
<keyword evidence="3" id="KW-0540">Nuclease</keyword>
<accession>A0A916X1R3</accession>
<evidence type="ECO:0000313" key="4">
    <source>
        <dbReference type="Proteomes" id="UP000621454"/>
    </source>
</evidence>
<keyword evidence="3" id="KW-0378">Hydrolase</keyword>
<evidence type="ECO:0000259" key="2">
    <source>
        <dbReference type="Pfam" id="PF02720"/>
    </source>
</evidence>
<feature type="compositionally biased region" description="Low complexity" evidence="1">
    <location>
        <begin position="301"/>
        <end position="324"/>
    </location>
</feature>
<dbReference type="GO" id="GO:0004519">
    <property type="term" value="F:endonuclease activity"/>
    <property type="evidence" value="ECO:0007669"/>
    <property type="project" value="UniProtKB-KW"/>
</dbReference>
<feature type="region of interest" description="Disordered" evidence="1">
    <location>
        <begin position="288"/>
        <end position="390"/>
    </location>
</feature>
<gene>
    <name evidence="3" type="ORF">GCM10011489_37860</name>
</gene>
<feature type="region of interest" description="Disordered" evidence="1">
    <location>
        <begin position="1"/>
        <end position="20"/>
    </location>
</feature>
<feature type="compositionally biased region" description="Basic and acidic residues" evidence="1">
    <location>
        <begin position="579"/>
        <end position="616"/>
    </location>
</feature>
<dbReference type="AlphaFoldDB" id="A0A916X1R3"/>
<feature type="compositionally biased region" description="Acidic residues" evidence="1">
    <location>
        <begin position="288"/>
        <end position="300"/>
    </location>
</feature>
<dbReference type="InterPro" id="IPR003870">
    <property type="entry name" value="DUF222"/>
</dbReference>
<dbReference type="InterPro" id="IPR003615">
    <property type="entry name" value="HNH_nuc"/>
</dbReference>
<dbReference type="EMBL" id="BMGC01000054">
    <property type="protein sequence ID" value="GGB47054.1"/>
    <property type="molecule type" value="Genomic_DNA"/>
</dbReference>
<keyword evidence="3" id="KW-0255">Endonuclease</keyword>
<keyword evidence="4" id="KW-1185">Reference proteome</keyword>
<comment type="caution">
    <text evidence="3">The sequence shown here is derived from an EMBL/GenBank/DDBJ whole genome shotgun (WGS) entry which is preliminary data.</text>
</comment>
<dbReference type="CDD" id="cd00085">
    <property type="entry name" value="HNHc"/>
    <property type="match status" value="1"/>
</dbReference>
<feature type="compositionally biased region" description="Pro residues" evidence="1">
    <location>
        <begin position="554"/>
        <end position="570"/>
    </location>
</feature>
<proteinExistence type="predicted"/>
<name>A0A916X1R3_9ACTN</name>
<organism evidence="3 4">
    <name type="scientific">Gordonia jinhuaensis</name>
    <dbReference type="NCBI Taxonomy" id="1517702"/>
    <lineage>
        <taxon>Bacteria</taxon>
        <taxon>Bacillati</taxon>
        <taxon>Actinomycetota</taxon>
        <taxon>Actinomycetes</taxon>
        <taxon>Mycobacteriales</taxon>
        <taxon>Gordoniaceae</taxon>
        <taxon>Gordonia</taxon>
    </lineage>
</organism>
<reference evidence="3" key="1">
    <citation type="journal article" date="2014" name="Int. J. Syst. Evol. Microbiol.">
        <title>Complete genome sequence of Corynebacterium casei LMG S-19264T (=DSM 44701T), isolated from a smear-ripened cheese.</title>
        <authorList>
            <consortium name="US DOE Joint Genome Institute (JGI-PGF)"/>
            <person name="Walter F."/>
            <person name="Albersmeier A."/>
            <person name="Kalinowski J."/>
            <person name="Ruckert C."/>
        </authorList>
    </citation>
    <scope>NUCLEOTIDE SEQUENCE</scope>
    <source>
        <strain evidence="3">CGMCC 1.12827</strain>
    </source>
</reference>
<dbReference type="RefSeq" id="WP_188588735.1">
    <property type="nucleotide sequence ID" value="NZ_BMGC01000054.1"/>
</dbReference>
<reference evidence="3" key="2">
    <citation type="submission" date="2020-09" db="EMBL/GenBank/DDBJ databases">
        <authorList>
            <person name="Sun Q."/>
            <person name="Zhou Y."/>
        </authorList>
    </citation>
    <scope>NUCLEOTIDE SEQUENCE</scope>
    <source>
        <strain evidence="3">CGMCC 1.12827</strain>
    </source>
</reference>
<evidence type="ECO:0000256" key="1">
    <source>
        <dbReference type="SAM" id="MobiDB-lite"/>
    </source>
</evidence>
<dbReference type="Pfam" id="PF02720">
    <property type="entry name" value="DUF222"/>
    <property type="match status" value="1"/>
</dbReference>
<dbReference type="Proteomes" id="UP000621454">
    <property type="component" value="Unassembled WGS sequence"/>
</dbReference>
<feature type="region of interest" description="Disordered" evidence="1">
    <location>
        <begin position="535"/>
        <end position="616"/>
    </location>
</feature>
<feature type="domain" description="DUF222" evidence="2">
    <location>
        <begin position="55"/>
        <end position="290"/>
    </location>
</feature>